<dbReference type="Proteomes" id="UP001440612">
    <property type="component" value="Chromosome"/>
</dbReference>
<name>A0ABZ2V6H8_9RHOB</name>
<organism evidence="1 2">
    <name type="scientific">Yoonia phaeophyticola</name>
    <dbReference type="NCBI Taxonomy" id="3137369"/>
    <lineage>
        <taxon>Bacteria</taxon>
        <taxon>Pseudomonadati</taxon>
        <taxon>Pseudomonadota</taxon>
        <taxon>Alphaproteobacteria</taxon>
        <taxon>Rhodobacterales</taxon>
        <taxon>Paracoccaceae</taxon>
        <taxon>Yoonia</taxon>
    </lineage>
</organism>
<gene>
    <name evidence="1" type="ORF">AABB29_05995</name>
</gene>
<dbReference type="RefSeq" id="WP_341368298.1">
    <property type="nucleotide sequence ID" value="NZ_CP150951.2"/>
</dbReference>
<reference evidence="2" key="1">
    <citation type="submission" date="2024-04" db="EMBL/GenBank/DDBJ databases">
        <title>Phylogenomic analyses of a clade within the roseobacter group suggest taxonomic reassignments of species of the genera Aestuariivita, Citreicella, Loktanella, Nautella, Pelagibaca, Ruegeria, Thalassobius, Thiobacimonas and Tropicibacter, and the proposal o.</title>
        <authorList>
            <person name="Jeon C.O."/>
        </authorList>
    </citation>
    <scope>NUCLEOTIDE SEQUENCE [LARGE SCALE GENOMIC DNA]</scope>
    <source>
        <strain evidence="2">BS5-3</strain>
    </source>
</reference>
<keyword evidence="2" id="KW-1185">Reference proteome</keyword>
<accession>A0ABZ2V6H8</accession>
<sequence>MHQDEFLLSAMAQVGAMRKLVLSALALRLIEESEPLQALNMLGTLVTATPTMPAKTDQAIDPAMSDMLAAMTDDHVSGMIDELRVHLAVAS</sequence>
<proteinExistence type="predicted"/>
<protein>
    <submittedName>
        <fullName evidence="1">Uncharacterized protein</fullName>
    </submittedName>
</protein>
<evidence type="ECO:0000313" key="2">
    <source>
        <dbReference type="Proteomes" id="UP001440612"/>
    </source>
</evidence>
<evidence type="ECO:0000313" key="1">
    <source>
        <dbReference type="EMBL" id="WZC50189.1"/>
    </source>
</evidence>
<dbReference type="EMBL" id="CP150951">
    <property type="protein sequence ID" value="WZC50189.1"/>
    <property type="molecule type" value="Genomic_DNA"/>
</dbReference>